<name>A0A540WX81_9BACT</name>
<dbReference type="PANTHER" id="PTHR35174">
    <property type="entry name" value="BLL7171 PROTEIN-RELATED"/>
    <property type="match status" value="1"/>
</dbReference>
<keyword evidence="4" id="KW-1185">Reference proteome</keyword>
<evidence type="ECO:0000313" key="3">
    <source>
        <dbReference type="EMBL" id="TQF13615.1"/>
    </source>
</evidence>
<dbReference type="EMBL" id="VIFM01000094">
    <property type="protein sequence ID" value="TQF13615.1"/>
    <property type="molecule type" value="Genomic_DNA"/>
</dbReference>
<protein>
    <submittedName>
        <fullName evidence="3">Dehydrogenase</fullName>
    </submittedName>
</protein>
<dbReference type="Pfam" id="PF03795">
    <property type="entry name" value="YCII"/>
    <property type="match status" value="1"/>
</dbReference>
<dbReference type="SUPFAM" id="SSF54909">
    <property type="entry name" value="Dimeric alpha+beta barrel"/>
    <property type="match status" value="1"/>
</dbReference>
<proteinExistence type="inferred from homology"/>
<dbReference type="RefSeq" id="WP_141644677.1">
    <property type="nucleotide sequence ID" value="NZ_VIFM01000094.1"/>
</dbReference>
<feature type="domain" description="YCII-related" evidence="2">
    <location>
        <begin position="1"/>
        <end position="112"/>
    </location>
</feature>
<dbReference type="InterPro" id="IPR011008">
    <property type="entry name" value="Dimeric_a/b-barrel"/>
</dbReference>
<evidence type="ECO:0000259" key="2">
    <source>
        <dbReference type="Pfam" id="PF03795"/>
    </source>
</evidence>
<dbReference type="AlphaFoldDB" id="A0A540WX81"/>
<dbReference type="PANTHER" id="PTHR35174:SF3">
    <property type="entry name" value="BLL7171 PROTEIN"/>
    <property type="match status" value="1"/>
</dbReference>
<dbReference type="Gene3D" id="3.30.70.1060">
    <property type="entry name" value="Dimeric alpha+beta barrel"/>
    <property type="match status" value="1"/>
</dbReference>
<sequence length="118" mass="13140">MSFMLLMMEAPGKRQARPLDEGQAAYARMMAFQEKLRTNGVLVTGEALKSDDHAVRIENYGGKRTVSDGPFTESKEIIGGFFLLNCKTRDEALEYAHACPASEWGIVELREVASSCYE</sequence>
<dbReference type="InterPro" id="IPR005545">
    <property type="entry name" value="YCII"/>
</dbReference>
<dbReference type="Proteomes" id="UP000315369">
    <property type="component" value="Unassembled WGS sequence"/>
</dbReference>
<comment type="caution">
    <text evidence="3">The sequence shown here is derived from an EMBL/GenBank/DDBJ whole genome shotgun (WGS) entry which is preliminary data.</text>
</comment>
<comment type="similarity">
    <text evidence="1">Belongs to the YciI family.</text>
</comment>
<accession>A0A540WX81</accession>
<reference evidence="3 4" key="1">
    <citation type="submission" date="2019-06" db="EMBL/GenBank/DDBJ databases">
        <authorList>
            <person name="Livingstone P."/>
            <person name="Whitworth D."/>
        </authorList>
    </citation>
    <scope>NUCLEOTIDE SEQUENCE [LARGE SCALE GENOMIC DNA]</scope>
    <source>
        <strain evidence="3 4">AM401</strain>
    </source>
</reference>
<organism evidence="3 4">
    <name type="scientific">Myxococcus llanfairpwllgwyngyllgogerychwyrndrobwllllantysiliogogogochensis</name>
    <dbReference type="NCBI Taxonomy" id="2590453"/>
    <lineage>
        <taxon>Bacteria</taxon>
        <taxon>Pseudomonadati</taxon>
        <taxon>Myxococcota</taxon>
        <taxon>Myxococcia</taxon>
        <taxon>Myxococcales</taxon>
        <taxon>Cystobacterineae</taxon>
        <taxon>Myxococcaceae</taxon>
        <taxon>Myxococcus</taxon>
    </lineage>
</organism>
<gene>
    <name evidence="3" type="ORF">FJV41_23000</name>
</gene>
<evidence type="ECO:0000313" key="4">
    <source>
        <dbReference type="Proteomes" id="UP000315369"/>
    </source>
</evidence>
<evidence type="ECO:0000256" key="1">
    <source>
        <dbReference type="ARBA" id="ARBA00007689"/>
    </source>
</evidence>
<dbReference type="OrthoDB" id="9807535at2"/>